<comment type="caution">
    <text evidence="2">The sequence shown here is derived from an EMBL/GenBank/DDBJ whole genome shotgun (WGS) entry which is preliminary data.</text>
</comment>
<keyword evidence="3" id="KW-1185">Reference proteome</keyword>
<sequence>MHRLLRHLEDVGSDVAPRLLGIDVKGREILSFQHGEVFTAFRPRDWSAAQITAAARLLRRLHDATAGMPVEGGEETVCHNDFSDQAAPGPRARVLAYAPWLWLLDADTVRPLDHQPVLLRTFLGVYGFEDEDRRGFGGRIVARVEAERDMHDRAGRVTRCLRRPGRRLRARGPARLGLVARAARSRGGAGRRRWRSPPRHRLRAMAAQHSRNEASAAGSSQARPVTDTPVAAPRSVGWRPSPSPDAVGRGRSAVAVQQAAVPQGPFGRGPQRDPGQADAGHVPARPLPPRARGQADLISDAWRGAPGDGCRG</sequence>
<proteinExistence type="predicted"/>
<evidence type="ECO:0008006" key="4">
    <source>
        <dbReference type="Google" id="ProtNLM"/>
    </source>
</evidence>
<accession>A0ABV3AM21</accession>
<feature type="region of interest" description="Disordered" evidence="1">
    <location>
        <begin position="182"/>
        <end position="312"/>
    </location>
</feature>
<dbReference type="SUPFAM" id="SSF56112">
    <property type="entry name" value="Protein kinase-like (PK-like)"/>
    <property type="match status" value="1"/>
</dbReference>
<protein>
    <recommendedName>
        <fullName evidence="4">Aminoglycoside phosphotransferase domain-containing protein</fullName>
    </recommendedName>
</protein>
<dbReference type="Proteomes" id="UP001551011">
    <property type="component" value="Unassembled WGS sequence"/>
</dbReference>
<feature type="compositionally biased region" description="Basic residues" evidence="1">
    <location>
        <begin position="189"/>
        <end position="203"/>
    </location>
</feature>
<gene>
    <name evidence="2" type="ORF">AB0H04_40415</name>
</gene>
<dbReference type="EMBL" id="JBFAEG010000044">
    <property type="protein sequence ID" value="MEU5713014.1"/>
    <property type="molecule type" value="Genomic_DNA"/>
</dbReference>
<dbReference type="RefSeq" id="WP_051818997.1">
    <property type="nucleotide sequence ID" value="NZ_JBFAEG010000044.1"/>
</dbReference>
<organism evidence="2 3">
    <name type="scientific">Streptomyces flaveolus</name>
    <dbReference type="NCBI Taxonomy" id="67297"/>
    <lineage>
        <taxon>Bacteria</taxon>
        <taxon>Bacillati</taxon>
        <taxon>Actinomycetota</taxon>
        <taxon>Actinomycetes</taxon>
        <taxon>Kitasatosporales</taxon>
        <taxon>Streptomycetaceae</taxon>
        <taxon>Streptomyces</taxon>
    </lineage>
</organism>
<evidence type="ECO:0000256" key="1">
    <source>
        <dbReference type="SAM" id="MobiDB-lite"/>
    </source>
</evidence>
<reference evidence="2 3" key="1">
    <citation type="submission" date="2024-06" db="EMBL/GenBank/DDBJ databases">
        <title>The Natural Products Discovery Center: Release of the First 8490 Sequenced Strains for Exploring Actinobacteria Biosynthetic Diversity.</title>
        <authorList>
            <person name="Kalkreuter E."/>
            <person name="Kautsar S.A."/>
            <person name="Yang D."/>
            <person name="Bader C.D."/>
            <person name="Teijaro C.N."/>
            <person name="Fluegel L."/>
            <person name="Davis C.M."/>
            <person name="Simpson J.R."/>
            <person name="Lauterbach L."/>
            <person name="Steele A.D."/>
            <person name="Gui C."/>
            <person name="Meng S."/>
            <person name="Li G."/>
            <person name="Viehrig K."/>
            <person name="Ye F."/>
            <person name="Su P."/>
            <person name="Kiefer A.F."/>
            <person name="Nichols A."/>
            <person name="Cepeda A.J."/>
            <person name="Yan W."/>
            <person name="Fan B."/>
            <person name="Jiang Y."/>
            <person name="Adhikari A."/>
            <person name="Zheng C.-J."/>
            <person name="Schuster L."/>
            <person name="Cowan T.M."/>
            <person name="Smanski M.J."/>
            <person name="Chevrette M.G."/>
            <person name="De Carvalho L.P.S."/>
            <person name="Shen B."/>
        </authorList>
    </citation>
    <scope>NUCLEOTIDE SEQUENCE [LARGE SCALE GENOMIC DNA]</scope>
    <source>
        <strain evidence="2 3">NPDC020594</strain>
    </source>
</reference>
<evidence type="ECO:0000313" key="2">
    <source>
        <dbReference type="EMBL" id="MEU5713014.1"/>
    </source>
</evidence>
<feature type="compositionally biased region" description="Low complexity" evidence="1">
    <location>
        <begin position="253"/>
        <end position="263"/>
    </location>
</feature>
<dbReference type="InterPro" id="IPR011009">
    <property type="entry name" value="Kinase-like_dom_sf"/>
</dbReference>
<name>A0ABV3AM21_9ACTN</name>
<evidence type="ECO:0000313" key="3">
    <source>
        <dbReference type="Proteomes" id="UP001551011"/>
    </source>
</evidence>